<dbReference type="STRING" id="452589.G9NZX0"/>
<dbReference type="KEGG" id="tatv:25783426"/>
<dbReference type="EMBL" id="ABDG02000025">
    <property type="protein sequence ID" value="EHK44017.1"/>
    <property type="molecule type" value="Genomic_DNA"/>
</dbReference>
<proteinExistence type="predicted"/>
<reference evidence="1 2" key="1">
    <citation type="journal article" date="2011" name="Genome Biol.">
        <title>Comparative genome sequence analysis underscores mycoparasitism as the ancestral life style of Trichoderma.</title>
        <authorList>
            <person name="Kubicek C.P."/>
            <person name="Herrera-Estrella A."/>
            <person name="Seidl-Seiboth V."/>
            <person name="Martinez D.A."/>
            <person name="Druzhinina I.S."/>
            <person name="Thon M."/>
            <person name="Zeilinger S."/>
            <person name="Casas-Flores S."/>
            <person name="Horwitz B.A."/>
            <person name="Mukherjee P.K."/>
            <person name="Mukherjee M."/>
            <person name="Kredics L."/>
            <person name="Alcaraz L.D."/>
            <person name="Aerts A."/>
            <person name="Antal Z."/>
            <person name="Atanasova L."/>
            <person name="Cervantes-Badillo M.G."/>
            <person name="Challacombe J."/>
            <person name="Chertkov O."/>
            <person name="McCluskey K."/>
            <person name="Coulpier F."/>
            <person name="Deshpande N."/>
            <person name="von Doehren H."/>
            <person name="Ebbole D.J."/>
            <person name="Esquivel-Naranjo E.U."/>
            <person name="Fekete E."/>
            <person name="Flipphi M."/>
            <person name="Glaser F."/>
            <person name="Gomez-Rodriguez E.Y."/>
            <person name="Gruber S."/>
            <person name="Han C."/>
            <person name="Henrissat B."/>
            <person name="Hermosa R."/>
            <person name="Hernandez-Onate M."/>
            <person name="Karaffa L."/>
            <person name="Kosti I."/>
            <person name="Le Crom S."/>
            <person name="Lindquist E."/>
            <person name="Lucas S."/>
            <person name="Luebeck M."/>
            <person name="Luebeck P.S."/>
            <person name="Margeot A."/>
            <person name="Metz B."/>
            <person name="Misra M."/>
            <person name="Nevalainen H."/>
            <person name="Omann M."/>
            <person name="Packer N."/>
            <person name="Perrone G."/>
            <person name="Uresti-Rivera E.E."/>
            <person name="Salamov A."/>
            <person name="Schmoll M."/>
            <person name="Seiboth B."/>
            <person name="Shapiro H."/>
            <person name="Sukno S."/>
            <person name="Tamayo-Ramos J.A."/>
            <person name="Tisch D."/>
            <person name="Wiest A."/>
            <person name="Wilkinson H.H."/>
            <person name="Zhang M."/>
            <person name="Coutinho P.M."/>
            <person name="Kenerley C.M."/>
            <person name="Monte E."/>
            <person name="Baker S.E."/>
            <person name="Grigoriev I.V."/>
        </authorList>
    </citation>
    <scope>NUCLEOTIDE SEQUENCE [LARGE SCALE GENOMIC DNA]</scope>
    <source>
        <strain evidence="2">ATCC 20476 / IMI 206040</strain>
    </source>
</reference>
<dbReference type="AlphaFoldDB" id="G9NZX0"/>
<gene>
    <name evidence="1" type="ORF">TRIATDRAFT_319347</name>
</gene>
<organism evidence="1 2">
    <name type="scientific">Hypocrea atroviridis (strain ATCC 20476 / IMI 206040)</name>
    <name type="common">Trichoderma atroviride</name>
    <dbReference type="NCBI Taxonomy" id="452589"/>
    <lineage>
        <taxon>Eukaryota</taxon>
        <taxon>Fungi</taxon>
        <taxon>Dikarya</taxon>
        <taxon>Ascomycota</taxon>
        <taxon>Pezizomycotina</taxon>
        <taxon>Sordariomycetes</taxon>
        <taxon>Hypocreomycetidae</taxon>
        <taxon>Hypocreales</taxon>
        <taxon>Hypocreaceae</taxon>
        <taxon>Trichoderma</taxon>
    </lineage>
</organism>
<evidence type="ECO:0000313" key="2">
    <source>
        <dbReference type="Proteomes" id="UP000005426"/>
    </source>
</evidence>
<dbReference type="OrthoDB" id="2895307at2759"/>
<keyword evidence="2" id="KW-1185">Reference proteome</keyword>
<dbReference type="OMA" id="GWRINCR"/>
<dbReference type="Proteomes" id="UP000005426">
    <property type="component" value="Unassembled WGS sequence"/>
</dbReference>
<protein>
    <submittedName>
        <fullName evidence="1">Uncharacterized protein</fullName>
    </submittedName>
</protein>
<dbReference type="eggNOG" id="ENOG502SQ86">
    <property type="taxonomic scope" value="Eukaryota"/>
</dbReference>
<comment type="caution">
    <text evidence="1">The sequence shown here is derived from an EMBL/GenBank/DDBJ whole genome shotgun (WGS) entry which is preliminary data.</text>
</comment>
<dbReference type="HOGENOM" id="CLU_1161280_0_0_1"/>
<accession>G9NZX0</accession>
<name>G9NZX0_HYPAI</name>
<sequence>MNTDYLHPNLDQLLHVPGSKGYIGRGLHCVRGNRLRGRKENADTVNIWYLDPGFPIDSLTTNQTVHGTVPTLIGDTWGDTIFKGPMVVVSKEGNASDPRRMKDVTLTAYRDAVDYLGYYVETEGSMIDGRGANTTLAQNVITKDRAGKTTGWRINCRHDQVTLGLGDMLSVAVPGAHPLFRLEGDDTLDIPAMLGFDWVAKAYNRSGKDDAGLENEMARLLLLRAEIVLLSVVNNLRIA</sequence>
<evidence type="ECO:0000313" key="1">
    <source>
        <dbReference type="EMBL" id="EHK44017.1"/>
    </source>
</evidence>
<dbReference type="GeneID" id="25783426"/>